<evidence type="ECO:0000256" key="1">
    <source>
        <dbReference type="ARBA" id="ARBA00009861"/>
    </source>
</evidence>
<proteinExistence type="inferred from homology"/>
<protein>
    <submittedName>
        <fullName evidence="2">Uncharacterized protein</fullName>
    </submittedName>
</protein>
<comment type="similarity">
    <text evidence="1">Belongs to the plant acyltransferase family.</text>
</comment>
<dbReference type="InterPro" id="IPR050898">
    <property type="entry name" value="Plant_acyltransferase"/>
</dbReference>
<evidence type="ECO:0000313" key="3">
    <source>
        <dbReference type="Proteomes" id="UP000479710"/>
    </source>
</evidence>
<name>A0A6G1D2U8_9ORYZ</name>
<dbReference type="PANTHER" id="PTHR31147">
    <property type="entry name" value="ACYL TRANSFERASE 4"/>
    <property type="match status" value="1"/>
</dbReference>
<gene>
    <name evidence="2" type="ORF">E2562_011458</name>
</gene>
<dbReference type="Gene3D" id="3.30.559.10">
    <property type="entry name" value="Chloramphenicol acetyltransferase-like domain"/>
    <property type="match status" value="1"/>
</dbReference>
<reference evidence="2 3" key="1">
    <citation type="submission" date="2019-11" db="EMBL/GenBank/DDBJ databases">
        <title>Whole genome sequence of Oryza granulata.</title>
        <authorList>
            <person name="Li W."/>
        </authorList>
    </citation>
    <scope>NUCLEOTIDE SEQUENCE [LARGE SCALE GENOMIC DNA]</scope>
    <source>
        <strain evidence="3">cv. Menghai</strain>
        <tissue evidence="2">Leaf</tissue>
    </source>
</reference>
<dbReference type="Proteomes" id="UP000479710">
    <property type="component" value="Unassembled WGS sequence"/>
</dbReference>
<accession>A0A6G1D2U8</accession>
<evidence type="ECO:0000313" key="2">
    <source>
        <dbReference type="EMBL" id="KAF0906464.1"/>
    </source>
</evidence>
<organism evidence="2 3">
    <name type="scientific">Oryza meyeriana var. granulata</name>
    <dbReference type="NCBI Taxonomy" id="110450"/>
    <lineage>
        <taxon>Eukaryota</taxon>
        <taxon>Viridiplantae</taxon>
        <taxon>Streptophyta</taxon>
        <taxon>Embryophyta</taxon>
        <taxon>Tracheophyta</taxon>
        <taxon>Spermatophyta</taxon>
        <taxon>Magnoliopsida</taxon>
        <taxon>Liliopsida</taxon>
        <taxon>Poales</taxon>
        <taxon>Poaceae</taxon>
        <taxon>BOP clade</taxon>
        <taxon>Oryzoideae</taxon>
        <taxon>Oryzeae</taxon>
        <taxon>Oryzinae</taxon>
        <taxon>Oryza</taxon>
        <taxon>Oryza meyeriana</taxon>
    </lineage>
</organism>
<comment type="caution">
    <text evidence="2">The sequence shown here is derived from an EMBL/GenBank/DDBJ whole genome shotgun (WGS) entry which is preliminary data.</text>
</comment>
<dbReference type="GO" id="GO:0050734">
    <property type="term" value="F:hydroxycinnamoyltransferase activity"/>
    <property type="evidence" value="ECO:0007669"/>
    <property type="project" value="UniProtKB-ARBA"/>
</dbReference>
<keyword evidence="3" id="KW-1185">Reference proteome</keyword>
<dbReference type="EMBL" id="SPHZ02000007">
    <property type="protein sequence ID" value="KAF0906464.1"/>
    <property type="molecule type" value="Genomic_DNA"/>
</dbReference>
<sequence length="96" mass="10488">MPAPPPWLELLDLRYFTVDLSPDHIAKVKSSFFESTGQRCSAFDVCVAKTWQAHTRALVAGADSANTAAGERTVRVCFFANTLIVLCPLRSKISSS</sequence>
<dbReference type="PANTHER" id="PTHR31147:SF54">
    <property type="entry name" value="OS10G0105900 PROTEIN"/>
    <property type="match status" value="1"/>
</dbReference>
<dbReference type="AlphaFoldDB" id="A0A6G1D2U8"/>
<dbReference type="InterPro" id="IPR023213">
    <property type="entry name" value="CAT-like_dom_sf"/>
</dbReference>